<dbReference type="AlphaFoldDB" id="A0AAV3PTZ7"/>
<protein>
    <submittedName>
        <fullName evidence="1">Uncharacterized protein</fullName>
    </submittedName>
</protein>
<dbReference type="EMBL" id="BAABME010018858">
    <property type="protein sequence ID" value="GAA0155254.1"/>
    <property type="molecule type" value="Genomic_DNA"/>
</dbReference>
<evidence type="ECO:0000313" key="1">
    <source>
        <dbReference type="EMBL" id="GAA0155254.1"/>
    </source>
</evidence>
<comment type="caution">
    <text evidence="1">The sequence shown here is derived from an EMBL/GenBank/DDBJ whole genome shotgun (WGS) entry which is preliminary data.</text>
</comment>
<accession>A0AAV3PTZ7</accession>
<gene>
    <name evidence="1" type="ORF">LIER_38051</name>
</gene>
<name>A0AAV3PTZ7_LITER</name>
<proteinExistence type="predicted"/>
<evidence type="ECO:0000313" key="2">
    <source>
        <dbReference type="Proteomes" id="UP001454036"/>
    </source>
</evidence>
<sequence>MKSVREVFLIEESEKSLPSDWPIYFLYPLSRLPPMLCFTIQLKSGKRYHHLISASDPSKDFLQLEPEIVHYYHLKRTIKLWWFLLDELIKLGVGNLWSCILLLGYKLLLVQYKLLLLHCELLLLSGQKM</sequence>
<dbReference type="Proteomes" id="UP001454036">
    <property type="component" value="Unassembled WGS sequence"/>
</dbReference>
<organism evidence="1 2">
    <name type="scientific">Lithospermum erythrorhizon</name>
    <name type="common">Purple gromwell</name>
    <name type="synonym">Lithospermum officinale var. erythrorhizon</name>
    <dbReference type="NCBI Taxonomy" id="34254"/>
    <lineage>
        <taxon>Eukaryota</taxon>
        <taxon>Viridiplantae</taxon>
        <taxon>Streptophyta</taxon>
        <taxon>Embryophyta</taxon>
        <taxon>Tracheophyta</taxon>
        <taxon>Spermatophyta</taxon>
        <taxon>Magnoliopsida</taxon>
        <taxon>eudicotyledons</taxon>
        <taxon>Gunneridae</taxon>
        <taxon>Pentapetalae</taxon>
        <taxon>asterids</taxon>
        <taxon>lamiids</taxon>
        <taxon>Boraginales</taxon>
        <taxon>Boraginaceae</taxon>
        <taxon>Boraginoideae</taxon>
        <taxon>Lithospermeae</taxon>
        <taxon>Lithospermum</taxon>
    </lineage>
</organism>
<keyword evidence="2" id="KW-1185">Reference proteome</keyword>
<reference evidence="1 2" key="1">
    <citation type="submission" date="2024-01" db="EMBL/GenBank/DDBJ databases">
        <title>The complete chloroplast genome sequence of Lithospermum erythrorhizon: insights into the phylogenetic relationship among Boraginaceae species and the maternal lineages of purple gromwells.</title>
        <authorList>
            <person name="Okada T."/>
            <person name="Watanabe K."/>
        </authorList>
    </citation>
    <scope>NUCLEOTIDE SEQUENCE [LARGE SCALE GENOMIC DNA]</scope>
</reference>